<comment type="caution">
    <text evidence="1">The sequence shown here is derived from an EMBL/GenBank/DDBJ whole genome shotgun (WGS) entry which is preliminary data.</text>
</comment>
<protein>
    <submittedName>
        <fullName evidence="1">Uncharacterized protein</fullName>
    </submittedName>
</protein>
<gene>
    <name evidence="1" type="ORF">N7566_17445</name>
</gene>
<proteinExistence type="predicted"/>
<dbReference type="RefSeq" id="WP_279662194.1">
    <property type="nucleotide sequence ID" value="NZ_JAOECG010000048.1"/>
</dbReference>
<dbReference type="Proteomes" id="UP001157887">
    <property type="component" value="Unassembled WGS sequence"/>
</dbReference>
<name>A0AAW6RZ93_ACIJO</name>
<evidence type="ECO:0000313" key="2">
    <source>
        <dbReference type="Proteomes" id="UP001157887"/>
    </source>
</evidence>
<organism evidence="1 2">
    <name type="scientific">Acinetobacter johnsonii</name>
    <dbReference type="NCBI Taxonomy" id="40214"/>
    <lineage>
        <taxon>Bacteria</taxon>
        <taxon>Pseudomonadati</taxon>
        <taxon>Pseudomonadota</taxon>
        <taxon>Gammaproteobacteria</taxon>
        <taxon>Moraxellales</taxon>
        <taxon>Moraxellaceae</taxon>
        <taxon>Acinetobacter</taxon>
    </lineage>
</organism>
<sequence length="80" mass="9479">NSITSIRNSISQWEYAFWSTYRNRRGSLNFGLRLDESLAEIKLMFRQMNGESDVDIWDYLPYHDAPDLSFDAAYAKYNED</sequence>
<feature type="non-terminal residue" evidence="1">
    <location>
        <position position="1"/>
    </location>
</feature>
<dbReference type="EMBL" id="JAOECG010000048">
    <property type="protein sequence ID" value="MDG9788735.1"/>
    <property type="molecule type" value="Genomic_DNA"/>
</dbReference>
<accession>A0AAW6RZ93</accession>
<reference evidence="1" key="1">
    <citation type="submission" date="2022-09" db="EMBL/GenBank/DDBJ databases">
        <title>Intensive care unit water sources are persistently colonized with multi-drug resistant bacteria and are the site of extensive horizontal gene transfer of antibiotic resistance genes.</title>
        <authorList>
            <person name="Diorio-Toth L."/>
        </authorList>
    </citation>
    <scope>NUCLEOTIDE SEQUENCE</scope>
    <source>
        <strain evidence="1">GD04065</strain>
    </source>
</reference>
<dbReference type="AlphaFoldDB" id="A0AAW6RZ93"/>
<evidence type="ECO:0000313" key="1">
    <source>
        <dbReference type="EMBL" id="MDG9788735.1"/>
    </source>
</evidence>